<feature type="signal peptide" evidence="1">
    <location>
        <begin position="1"/>
        <end position="19"/>
    </location>
</feature>
<accession>A0ABW3FAT3</accession>
<evidence type="ECO:0000313" key="3">
    <source>
        <dbReference type="Proteomes" id="UP001597101"/>
    </source>
</evidence>
<evidence type="ECO:0000313" key="2">
    <source>
        <dbReference type="EMBL" id="MFD0915340.1"/>
    </source>
</evidence>
<reference evidence="3" key="1">
    <citation type="journal article" date="2019" name="Int. J. Syst. Evol. Microbiol.">
        <title>The Global Catalogue of Microorganisms (GCM) 10K type strain sequencing project: providing services to taxonomists for standard genome sequencing and annotation.</title>
        <authorList>
            <consortium name="The Broad Institute Genomics Platform"/>
            <consortium name="The Broad Institute Genome Sequencing Center for Infectious Disease"/>
            <person name="Wu L."/>
            <person name="Ma J."/>
        </authorList>
    </citation>
    <scope>NUCLEOTIDE SEQUENCE [LARGE SCALE GENOMIC DNA]</scope>
    <source>
        <strain evidence="3">CCUG 60023</strain>
    </source>
</reference>
<organism evidence="2 3">
    <name type="scientific">Pseudahrensia aquimaris</name>
    <dbReference type="NCBI Taxonomy" id="744461"/>
    <lineage>
        <taxon>Bacteria</taxon>
        <taxon>Pseudomonadati</taxon>
        <taxon>Pseudomonadota</taxon>
        <taxon>Alphaproteobacteria</taxon>
        <taxon>Hyphomicrobiales</taxon>
        <taxon>Ahrensiaceae</taxon>
        <taxon>Pseudahrensia</taxon>
    </lineage>
</organism>
<dbReference type="RefSeq" id="WP_377211187.1">
    <property type="nucleotide sequence ID" value="NZ_JBHTJV010000002.1"/>
</dbReference>
<proteinExistence type="predicted"/>
<protein>
    <submittedName>
        <fullName evidence="2">Uncharacterized protein</fullName>
    </submittedName>
</protein>
<sequence length="128" mass="14184">MRMAALISMGVLFGSPTHASVSEVSVASMERCVGLLRLLLNSKPGVIKPNDKVINSVQHEELMKILVERTAEHSADISNRVVRQYRDLNEKHQMLLADPNNPRTLASVDYLNGEAKKCRAVFDTVGIK</sequence>
<feature type="chain" id="PRO_5046400541" evidence="1">
    <location>
        <begin position="20"/>
        <end position="128"/>
    </location>
</feature>
<comment type="caution">
    <text evidence="2">The sequence shown here is derived from an EMBL/GenBank/DDBJ whole genome shotgun (WGS) entry which is preliminary data.</text>
</comment>
<keyword evidence="3" id="KW-1185">Reference proteome</keyword>
<gene>
    <name evidence="2" type="ORF">ACFQ14_02860</name>
</gene>
<keyword evidence="1" id="KW-0732">Signal</keyword>
<dbReference type="Proteomes" id="UP001597101">
    <property type="component" value="Unassembled WGS sequence"/>
</dbReference>
<name>A0ABW3FAT3_9HYPH</name>
<evidence type="ECO:0000256" key="1">
    <source>
        <dbReference type="SAM" id="SignalP"/>
    </source>
</evidence>
<dbReference type="EMBL" id="JBHTJV010000002">
    <property type="protein sequence ID" value="MFD0915340.1"/>
    <property type="molecule type" value="Genomic_DNA"/>
</dbReference>